<evidence type="ECO:0000256" key="2">
    <source>
        <dbReference type="ARBA" id="ARBA00022448"/>
    </source>
</evidence>
<accession>A0A0R1K7B0</accession>
<feature type="transmembrane region" description="Helical" evidence="7">
    <location>
        <begin position="375"/>
        <end position="394"/>
    </location>
</feature>
<dbReference type="SUPFAM" id="SSF103473">
    <property type="entry name" value="MFS general substrate transporter"/>
    <property type="match status" value="1"/>
</dbReference>
<sequence>MFINGKDRWQKNFQVLWFGSMITELGNAMTLPFIVLYINTLGNFTSAELNTLGALAFSLTYLSKAIVSPLWGKLADQKGRKLMCLRASGIMTLTIFLVGMAPNVWFLLFFRMLQGAFSGYINNANALVSVEAPVKMRGRVMSKLVTGSITGTLMGPLLGGILATVVGYRGAFFVTSILMATVFVATLLGVKEDFVPIAKDRLEPILPAMRSIGAGFFVALFVSLLSIQATTNAITPMVSLFVKQLLPDTSHLNLITGMVSAAPGFATIAMSGIVGRMIDKMGAKKNLMIFLILAIITLFLTSLIQTVWQFTFLRFVLGIADAALLPAIQILTVQVVPQAIFGRVFSYNQSAQSLGSVIGPMMAAGIANFSGYRSIFIFTGILEVIAMLCWIMYYRNLKMKKIR</sequence>
<comment type="subcellular location">
    <subcellularLocation>
        <location evidence="1">Cell membrane</location>
        <topology evidence="1">Multi-pass membrane protein</topology>
    </subcellularLocation>
</comment>
<dbReference type="PATRIC" id="fig|1423775.4.peg.1554"/>
<evidence type="ECO:0000256" key="4">
    <source>
        <dbReference type="ARBA" id="ARBA00022692"/>
    </source>
</evidence>
<evidence type="ECO:0000256" key="6">
    <source>
        <dbReference type="ARBA" id="ARBA00023136"/>
    </source>
</evidence>
<evidence type="ECO:0000256" key="7">
    <source>
        <dbReference type="SAM" id="Phobius"/>
    </source>
</evidence>
<dbReference type="EMBL" id="AZDZ01000019">
    <property type="protein sequence ID" value="KRK79160.1"/>
    <property type="molecule type" value="Genomic_DNA"/>
</dbReference>
<dbReference type="Pfam" id="PF07690">
    <property type="entry name" value="MFS_1"/>
    <property type="match status" value="1"/>
</dbReference>
<evidence type="ECO:0000256" key="3">
    <source>
        <dbReference type="ARBA" id="ARBA00022475"/>
    </source>
</evidence>
<feature type="transmembrane region" description="Helical" evidence="7">
    <location>
        <begin position="87"/>
        <end position="110"/>
    </location>
</feature>
<evidence type="ECO:0000313" key="10">
    <source>
        <dbReference type="Proteomes" id="UP000051248"/>
    </source>
</evidence>
<evidence type="ECO:0000313" key="9">
    <source>
        <dbReference type="EMBL" id="KRK79160.1"/>
    </source>
</evidence>
<gene>
    <name evidence="9" type="ORF">FD03_GL001524</name>
</gene>
<reference evidence="9 10" key="1">
    <citation type="journal article" date="2015" name="Genome Announc.">
        <title>Expanding the biotechnology potential of lactobacilli through comparative genomics of 213 strains and associated genera.</title>
        <authorList>
            <person name="Sun Z."/>
            <person name="Harris H.M."/>
            <person name="McCann A."/>
            <person name="Guo C."/>
            <person name="Argimon S."/>
            <person name="Zhang W."/>
            <person name="Yang X."/>
            <person name="Jeffery I.B."/>
            <person name="Cooney J.C."/>
            <person name="Kagawa T.F."/>
            <person name="Liu W."/>
            <person name="Song Y."/>
            <person name="Salvetti E."/>
            <person name="Wrobel A."/>
            <person name="Rasinkangas P."/>
            <person name="Parkhill J."/>
            <person name="Rea M.C."/>
            <person name="O'Sullivan O."/>
            <person name="Ritari J."/>
            <person name="Douillard F.P."/>
            <person name="Paul Ross R."/>
            <person name="Yang R."/>
            <person name="Briner A.E."/>
            <person name="Felis G.E."/>
            <person name="de Vos W.M."/>
            <person name="Barrangou R."/>
            <person name="Klaenhammer T.R."/>
            <person name="Caufield P.W."/>
            <person name="Cui Y."/>
            <person name="Zhang H."/>
            <person name="O'Toole P.W."/>
        </authorList>
    </citation>
    <scope>NUCLEOTIDE SEQUENCE [LARGE SCALE GENOMIC DNA]</scope>
    <source>
        <strain evidence="9 10">DSM 19682</strain>
    </source>
</reference>
<dbReference type="Proteomes" id="UP000051248">
    <property type="component" value="Unassembled WGS sequence"/>
</dbReference>
<dbReference type="PANTHER" id="PTHR43414">
    <property type="entry name" value="MULTIDRUG RESISTANCE PROTEIN MDTG"/>
    <property type="match status" value="1"/>
</dbReference>
<feature type="transmembrane region" description="Helical" evidence="7">
    <location>
        <begin position="15"/>
        <end position="37"/>
    </location>
</feature>
<feature type="transmembrane region" description="Helical" evidence="7">
    <location>
        <begin position="171"/>
        <end position="190"/>
    </location>
</feature>
<dbReference type="PANTHER" id="PTHR43414:SF6">
    <property type="entry name" value="MULTIDRUG RESISTANCE PROTEIN MDTG"/>
    <property type="match status" value="1"/>
</dbReference>
<evidence type="ECO:0000256" key="5">
    <source>
        <dbReference type="ARBA" id="ARBA00022989"/>
    </source>
</evidence>
<feature type="transmembrane region" description="Helical" evidence="7">
    <location>
        <begin position="211"/>
        <end position="234"/>
    </location>
</feature>
<protein>
    <submittedName>
        <fullName evidence="9">Multidrug transport protein</fullName>
    </submittedName>
</protein>
<feature type="domain" description="Major facilitator superfamily (MFS) profile" evidence="8">
    <location>
        <begin position="12"/>
        <end position="398"/>
    </location>
</feature>
<dbReference type="PROSITE" id="PS50850">
    <property type="entry name" value="MFS"/>
    <property type="match status" value="1"/>
</dbReference>
<keyword evidence="2" id="KW-0813">Transport</keyword>
<feature type="transmembrane region" description="Helical" evidence="7">
    <location>
        <begin position="144"/>
        <end position="165"/>
    </location>
</feature>
<dbReference type="Pfam" id="PF00083">
    <property type="entry name" value="Sugar_tr"/>
    <property type="match status" value="1"/>
</dbReference>
<dbReference type="InterPro" id="IPR011701">
    <property type="entry name" value="MFS"/>
</dbReference>
<keyword evidence="10" id="KW-1185">Reference proteome</keyword>
<dbReference type="RefSeq" id="WP_025023074.1">
    <property type="nucleotide sequence ID" value="NZ_AZDZ01000019.1"/>
</dbReference>
<dbReference type="AlphaFoldDB" id="A0A0R1K7B0"/>
<name>A0A0R1K7B0_9LACO</name>
<organism evidence="9 10">
    <name type="scientific">Companilactobacillus nodensis DSM 19682 = JCM 14932 = NBRC 107160</name>
    <dbReference type="NCBI Taxonomy" id="1423775"/>
    <lineage>
        <taxon>Bacteria</taxon>
        <taxon>Bacillati</taxon>
        <taxon>Bacillota</taxon>
        <taxon>Bacilli</taxon>
        <taxon>Lactobacillales</taxon>
        <taxon>Lactobacillaceae</taxon>
        <taxon>Companilactobacillus</taxon>
    </lineage>
</organism>
<dbReference type="GO" id="GO:0022857">
    <property type="term" value="F:transmembrane transporter activity"/>
    <property type="evidence" value="ECO:0007669"/>
    <property type="project" value="InterPro"/>
</dbReference>
<dbReference type="InterPro" id="IPR020846">
    <property type="entry name" value="MFS_dom"/>
</dbReference>
<keyword evidence="6 7" id="KW-0472">Membrane</keyword>
<feature type="transmembrane region" description="Helical" evidence="7">
    <location>
        <begin position="49"/>
        <end position="67"/>
    </location>
</feature>
<evidence type="ECO:0000259" key="8">
    <source>
        <dbReference type="PROSITE" id="PS50850"/>
    </source>
</evidence>
<keyword evidence="4 7" id="KW-0812">Transmembrane</keyword>
<proteinExistence type="predicted"/>
<dbReference type="eggNOG" id="COG2814">
    <property type="taxonomic scope" value="Bacteria"/>
</dbReference>
<keyword evidence="5 7" id="KW-1133">Transmembrane helix</keyword>
<evidence type="ECO:0000256" key="1">
    <source>
        <dbReference type="ARBA" id="ARBA00004651"/>
    </source>
</evidence>
<dbReference type="Gene3D" id="1.20.1250.20">
    <property type="entry name" value="MFS general substrate transporter like domains"/>
    <property type="match status" value="2"/>
</dbReference>
<feature type="transmembrane region" description="Helical" evidence="7">
    <location>
        <begin position="254"/>
        <end position="275"/>
    </location>
</feature>
<dbReference type="STRING" id="1423775.FD03_GL001524"/>
<dbReference type="GO" id="GO:0005886">
    <property type="term" value="C:plasma membrane"/>
    <property type="evidence" value="ECO:0007669"/>
    <property type="project" value="UniProtKB-SubCell"/>
</dbReference>
<keyword evidence="3" id="KW-1003">Cell membrane</keyword>
<dbReference type="InterPro" id="IPR005828">
    <property type="entry name" value="MFS_sugar_transport-like"/>
</dbReference>
<feature type="transmembrane region" description="Helical" evidence="7">
    <location>
        <begin position="287"/>
        <end position="308"/>
    </location>
</feature>
<comment type="caution">
    <text evidence="9">The sequence shown here is derived from an EMBL/GenBank/DDBJ whole genome shotgun (WGS) entry which is preliminary data.</text>
</comment>
<dbReference type="InterPro" id="IPR036259">
    <property type="entry name" value="MFS_trans_sf"/>
</dbReference>